<keyword evidence="2" id="KW-1185">Reference proteome</keyword>
<comment type="caution">
    <text evidence="1">The sequence shown here is derived from an EMBL/GenBank/DDBJ whole genome shotgun (WGS) entry which is preliminary data.</text>
</comment>
<evidence type="ECO:0000313" key="1">
    <source>
        <dbReference type="EMBL" id="CAG7825718.1"/>
    </source>
</evidence>
<evidence type="ECO:0000313" key="2">
    <source>
        <dbReference type="Proteomes" id="UP000708208"/>
    </source>
</evidence>
<protein>
    <submittedName>
        <fullName evidence="1">Uncharacterized protein</fullName>
    </submittedName>
</protein>
<dbReference type="Proteomes" id="UP000708208">
    <property type="component" value="Unassembled WGS sequence"/>
</dbReference>
<dbReference type="OrthoDB" id="8298003at2759"/>
<name>A0A8J2PM20_9HEXA</name>
<gene>
    <name evidence="1" type="ORF">AFUS01_LOCUS35815</name>
</gene>
<sequence length="304" mass="34863">MCGVIGLFRVLFKSPTTPKKPSKQTEVLTISERFRNYFTLPYETAEMLFHVVRGRKIGRRFGDSNMCCSMSSNISEELIESTRNMHNVDYSSVVFSAILGAVARALKSSGREPPVTLDLGYVFPMQEHPGGWQSQHLNILFEEFPCKANSSQERLLEIQRVFNKDRTLLVSTLFFYRRVLAMLPSRILRPMTQFVLKLGPSFIMSNFDVQLSKEYVDGLEVVDIFTGVSLSTALGMLITSWGVSGQQRFNFHLDKYIFGDETSAMKLATYFEEELEALQTLERSPLDFRQMYMIPCFTDLLREL</sequence>
<accession>A0A8J2PM20</accession>
<reference evidence="1" key="1">
    <citation type="submission" date="2021-06" db="EMBL/GenBank/DDBJ databases">
        <authorList>
            <person name="Hodson N. C."/>
            <person name="Mongue J. A."/>
            <person name="Jaron S. K."/>
        </authorList>
    </citation>
    <scope>NUCLEOTIDE SEQUENCE</scope>
</reference>
<dbReference type="AlphaFoldDB" id="A0A8J2PM20"/>
<proteinExistence type="predicted"/>
<dbReference type="EMBL" id="CAJVCH010537324">
    <property type="protein sequence ID" value="CAG7825718.1"/>
    <property type="molecule type" value="Genomic_DNA"/>
</dbReference>
<organism evidence="1 2">
    <name type="scientific">Allacma fusca</name>
    <dbReference type="NCBI Taxonomy" id="39272"/>
    <lineage>
        <taxon>Eukaryota</taxon>
        <taxon>Metazoa</taxon>
        <taxon>Ecdysozoa</taxon>
        <taxon>Arthropoda</taxon>
        <taxon>Hexapoda</taxon>
        <taxon>Collembola</taxon>
        <taxon>Symphypleona</taxon>
        <taxon>Sminthuridae</taxon>
        <taxon>Allacma</taxon>
    </lineage>
</organism>